<dbReference type="PRINTS" id="PR00259">
    <property type="entry name" value="TMFOUR"/>
</dbReference>
<dbReference type="HOGENOM" id="CLU_055524_4_2_1"/>
<comment type="similarity">
    <text evidence="2 7">Belongs to the tetraspanin (TM4SF) family.</text>
</comment>
<sequence length="237" mass="26781">MTVWDFATPDSALPCFKYFIFGFNFVTWCLGATLLTVGIIIRTDDTLYEYTKALEIQRYYISTYICMAIGALIIIISFIGCLGAAVESPCLLAFYVFITGICMALEVTCCVLVWKTAGGEALQAELTEQMLNHIRMFNTNLDSKRFMNLIQYRLVCCGARDRLDYENYGLDDPASCSSERTNNINIRSCGENLRRYLEKRGGAIGGISVGLLLLHIFSLGFNACLFWGLHQLSRYRY</sequence>
<dbReference type="PROSITE" id="PS00421">
    <property type="entry name" value="TM4_1"/>
    <property type="match status" value="1"/>
</dbReference>
<dbReference type="Gene3D" id="1.10.1450.10">
    <property type="entry name" value="Tetraspanin"/>
    <property type="match status" value="1"/>
</dbReference>
<dbReference type="PANTHER" id="PTHR19282">
    <property type="entry name" value="TETRASPANIN"/>
    <property type="match status" value="1"/>
</dbReference>
<dbReference type="GO" id="GO:0005886">
    <property type="term" value="C:plasma membrane"/>
    <property type="evidence" value="ECO:0007669"/>
    <property type="project" value="TreeGrafter"/>
</dbReference>
<reference evidence="9" key="1">
    <citation type="submission" date="2011-08" db="EMBL/GenBank/DDBJ databases">
        <authorList>
            <person name="Rombauts S."/>
        </authorList>
    </citation>
    <scope>NUCLEOTIDE SEQUENCE</scope>
    <source>
        <strain evidence="9">London</strain>
    </source>
</reference>
<keyword evidence="3 7" id="KW-0812">Transmembrane</keyword>
<evidence type="ECO:0000256" key="1">
    <source>
        <dbReference type="ARBA" id="ARBA00004141"/>
    </source>
</evidence>
<organism evidence="8 9">
    <name type="scientific">Tetranychus urticae</name>
    <name type="common">Two-spotted spider mite</name>
    <dbReference type="NCBI Taxonomy" id="32264"/>
    <lineage>
        <taxon>Eukaryota</taxon>
        <taxon>Metazoa</taxon>
        <taxon>Ecdysozoa</taxon>
        <taxon>Arthropoda</taxon>
        <taxon>Chelicerata</taxon>
        <taxon>Arachnida</taxon>
        <taxon>Acari</taxon>
        <taxon>Acariformes</taxon>
        <taxon>Trombidiformes</taxon>
        <taxon>Prostigmata</taxon>
        <taxon>Eleutherengona</taxon>
        <taxon>Raphignathae</taxon>
        <taxon>Tetranychoidea</taxon>
        <taxon>Tetranychidae</taxon>
        <taxon>Tetranychus</taxon>
    </lineage>
</organism>
<dbReference type="EMBL" id="CAEY01000277">
    <property type="status" value="NOT_ANNOTATED_CDS"/>
    <property type="molecule type" value="Genomic_DNA"/>
</dbReference>
<dbReference type="EnsemblMetazoa" id="tetur16g02260.1">
    <property type="protein sequence ID" value="tetur16g02260.1"/>
    <property type="gene ID" value="tetur16g02260"/>
</dbReference>
<dbReference type="eggNOG" id="KOG3882">
    <property type="taxonomic scope" value="Eukaryota"/>
</dbReference>
<reference evidence="8" key="2">
    <citation type="submission" date="2015-06" db="UniProtKB">
        <authorList>
            <consortium name="EnsemblMetazoa"/>
        </authorList>
    </citation>
    <scope>IDENTIFICATION</scope>
</reference>
<gene>
    <name evidence="8" type="primary">107365768</name>
</gene>
<evidence type="ECO:0000256" key="6">
    <source>
        <dbReference type="PIRSR" id="PIRSR002419-1"/>
    </source>
</evidence>
<dbReference type="InterPro" id="IPR000301">
    <property type="entry name" value="Tetraspanin_animals"/>
</dbReference>
<evidence type="ECO:0000256" key="5">
    <source>
        <dbReference type="ARBA" id="ARBA00023136"/>
    </source>
</evidence>
<dbReference type="AlphaFoldDB" id="T1KNU7"/>
<dbReference type="Pfam" id="PF00335">
    <property type="entry name" value="Tetraspanin"/>
    <property type="match status" value="1"/>
</dbReference>
<name>T1KNU7_TETUR</name>
<feature type="transmembrane region" description="Helical" evidence="7">
    <location>
        <begin position="92"/>
        <end position="114"/>
    </location>
</feature>
<proteinExistence type="inferred from homology"/>
<dbReference type="PIRSF" id="PIRSF002419">
    <property type="entry name" value="Tetraspanin"/>
    <property type="match status" value="1"/>
</dbReference>
<comment type="subcellular location">
    <subcellularLocation>
        <location evidence="1 7">Membrane</location>
        <topology evidence="1 7">Multi-pass membrane protein</topology>
    </subcellularLocation>
</comment>
<feature type="transmembrane region" description="Helical" evidence="7">
    <location>
        <begin position="20"/>
        <end position="41"/>
    </location>
</feature>
<evidence type="ECO:0000256" key="3">
    <source>
        <dbReference type="ARBA" id="ARBA00022692"/>
    </source>
</evidence>
<dbReference type="KEGG" id="tut:107365768"/>
<feature type="disulfide bond" evidence="6">
    <location>
        <begin position="157"/>
        <end position="176"/>
    </location>
</feature>
<dbReference type="InterPro" id="IPR018503">
    <property type="entry name" value="Tetraspanin_CS"/>
</dbReference>
<evidence type="ECO:0000256" key="4">
    <source>
        <dbReference type="ARBA" id="ARBA00022989"/>
    </source>
</evidence>
<evidence type="ECO:0000313" key="8">
    <source>
        <dbReference type="EnsemblMetazoa" id="tetur16g02260.1"/>
    </source>
</evidence>
<dbReference type="Proteomes" id="UP000015104">
    <property type="component" value="Unassembled WGS sequence"/>
</dbReference>
<dbReference type="OrthoDB" id="10051670at2759"/>
<dbReference type="SUPFAM" id="SSF48652">
    <property type="entry name" value="Tetraspanin"/>
    <property type="match status" value="1"/>
</dbReference>
<feature type="transmembrane region" description="Helical" evidence="7">
    <location>
        <begin position="203"/>
        <end position="229"/>
    </location>
</feature>
<keyword evidence="6" id="KW-1015">Disulfide bond</keyword>
<evidence type="ECO:0000313" key="9">
    <source>
        <dbReference type="Proteomes" id="UP000015104"/>
    </source>
</evidence>
<evidence type="ECO:0000256" key="2">
    <source>
        <dbReference type="ARBA" id="ARBA00006840"/>
    </source>
</evidence>
<protein>
    <recommendedName>
        <fullName evidence="7">Tetraspanin</fullName>
    </recommendedName>
</protein>
<dbReference type="OMA" id="LDIPQYY"/>
<dbReference type="InterPro" id="IPR018499">
    <property type="entry name" value="Tetraspanin/Peripherin"/>
</dbReference>
<keyword evidence="4 7" id="KW-1133">Transmembrane helix</keyword>
<keyword evidence="9" id="KW-1185">Reference proteome</keyword>
<dbReference type="InterPro" id="IPR008952">
    <property type="entry name" value="Tetraspanin_EC2_sf"/>
</dbReference>
<evidence type="ECO:0000256" key="7">
    <source>
        <dbReference type="RuleBase" id="RU361218"/>
    </source>
</evidence>
<dbReference type="PANTHER" id="PTHR19282:SF551">
    <property type="entry name" value="RE08073P-RELATED"/>
    <property type="match status" value="1"/>
</dbReference>
<feature type="transmembrane region" description="Helical" evidence="7">
    <location>
        <begin position="61"/>
        <end position="86"/>
    </location>
</feature>
<feature type="disulfide bond" evidence="6">
    <location>
        <begin position="156"/>
        <end position="189"/>
    </location>
</feature>
<accession>T1KNU7</accession>
<keyword evidence="5 7" id="KW-0472">Membrane</keyword>